<dbReference type="InterPro" id="IPR027417">
    <property type="entry name" value="P-loop_NTPase"/>
</dbReference>
<evidence type="ECO:0000259" key="3">
    <source>
        <dbReference type="Pfam" id="PF06056"/>
    </source>
</evidence>
<name>A0ABQ0EAZ7_9BACT</name>
<dbReference type="Pfam" id="PF03237">
    <property type="entry name" value="Terminase_6N"/>
    <property type="match status" value="1"/>
</dbReference>
<keyword evidence="6" id="KW-1185">Reference proteome</keyword>
<accession>A0ABQ0EAZ7</accession>
<feature type="domain" description="Terminase ATPase subunit N-terminal" evidence="3">
    <location>
        <begin position="57"/>
        <end position="113"/>
    </location>
</feature>
<dbReference type="InterPro" id="IPR010332">
    <property type="entry name" value="ATPase_terminase-su_N"/>
</dbReference>
<dbReference type="EMBL" id="BAAFSG010000001">
    <property type="protein sequence ID" value="GAB1254786.1"/>
    <property type="molecule type" value="Genomic_DNA"/>
</dbReference>
<dbReference type="Gene3D" id="3.30.420.240">
    <property type="match status" value="1"/>
</dbReference>
<reference evidence="5 6" key="1">
    <citation type="journal article" date="2025" name="Int. J. Syst. Evol. Microbiol.">
        <title>Desulfovibrio falkowii sp. nov., Porphyromonas miyakawae sp. nov., Mediterraneibacter flintii sp. nov. and Owariibacterium komagatae gen. nov., sp. nov., isolated from human faeces.</title>
        <authorList>
            <person name="Hamaguchi T."/>
            <person name="Ohara M."/>
            <person name="Hisatomi A."/>
            <person name="Sekiguchi K."/>
            <person name="Takeda J.I."/>
            <person name="Ueyama J."/>
            <person name="Ito M."/>
            <person name="Nishiwaki H."/>
            <person name="Ogi T."/>
            <person name="Hirayama M."/>
            <person name="Ohkuma M."/>
            <person name="Sakamoto M."/>
            <person name="Ohno K."/>
        </authorList>
    </citation>
    <scope>NUCLEOTIDE SEQUENCE [LARGE SCALE GENOMIC DNA]</scope>
    <source>
        <strain evidence="5 6">13CB8C</strain>
    </source>
</reference>
<organism evidence="5 6">
    <name type="scientific">Desulfovibrio falkowii</name>
    <dbReference type="NCBI Taxonomy" id="3136602"/>
    <lineage>
        <taxon>Bacteria</taxon>
        <taxon>Pseudomonadati</taxon>
        <taxon>Thermodesulfobacteriota</taxon>
        <taxon>Desulfovibrionia</taxon>
        <taxon>Desulfovibrionales</taxon>
        <taxon>Desulfovibrionaceae</taxon>
        <taxon>Desulfovibrio</taxon>
    </lineage>
</organism>
<gene>
    <name evidence="5" type="ORF">Defa_22730</name>
</gene>
<proteinExistence type="predicted"/>
<dbReference type="Pfam" id="PF06056">
    <property type="entry name" value="Terminase_5"/>
    <property type="match status" value="1"/>
</dbReference>
<dbReference type="InterPro" id="IPR035421">
    <property type="entry name" value="Terminase_6C"/>
</dbReference>
<sequence length="648" mass="73307">MPPDRKNTLARGYEVNKGLSRLDKTGQHSRDYHRAICYASDMDDENSISARRNYPNEIKNAARGMYLRRYSAAEISEALTVPRRTVYFWISQGQWDDMLAHEAPEEAAQRRLTILLERDNKTPGELKEVDALVGTLERLQKLRTAAQSTAREASRTVGRECAEAEPAPAVTGDQGRERKPSGRKGKQIKNDVSRLEKADFAARFHKRFYDYQQQWAAQKLIYRNRAYLKSRQIGATWYFAQEALEDAVLTGDNQIFLSATRAQSEVFRSYIIALAAEAFDITLTGNPIVLHTAHGPATLYFLSNNSKSAQSYHGHVYIDEFFWITKFRELFNVATGMAAHKKWRRTIFSTPSALTHSAYGLWSGEDFQQRFAKRKPWPDDKALRAGTACPDSWFRQIVTLDDAMAGGCDLFDLAQLKLEYSPEVFEQLFRCRFIDDAQSVFSLAMLERCMMDTSEWTDVDRNAPRPVGNRTVWGGYDPARTGDNASAATLLPPEVSGGLIRLLEKERWQNKSYLWQGERIREQSRRYNYGHYGVDTTGPGIGVYEMLRQFIPMTVPIVYSPQVKAQLVLKGLEVMEQGRFQFDAGDIDLAHAFMTIKRTTTNSGQVTYAAGRTDKTGHADEAWSVLHALAAEPLARQDTGGGCVIAMS</sequence>
<feature type="compositionally biased region" description="Basic and acidic residues" evidence="2">
    <location>
        <begin position="152"/>
        <end position="162"/>
    </location>
</feature>
<evidence type="ECO:0000256" key="1">
    <source>
        <dbReference type="ARBA" id="ARBA00022612"/>
    </source>
</evidence>
<protein>
    <submittedName>
        <fullName evidence="5">Terminase ATPase subunit family protein</fullName>
    </submittedName>
</protein>
<feature type="region of interest" description="Disordered" evidence="2">
    <location>
        <begin position="147"/>
        <end position="189"/>
    </location>
</feature>
<comment type="caution">
    <text evidence="5">The sequence shown here is derived from an EMBL/GenBank/DDBJ whole genome shotgun (WGS) entry which is preliminary data.</text>
</comment>
<evidence type="ECO:0000313" key="5">
    <source>
        <dbReference type="EMBL" id="GAB1254786.1"/>
    </source>
</evidence>
<dbReference type="Proteomes" id="UP001628192">
    <property type="component" value="Unassembled WGS sequence"/>
</dbReference>
<evidence type="ECO:0000256" key="2">
    <source>
        <dbReference type="SAM" id="MobiDB-lite"/>
    </source>
</evidence>
<evidence type="ECO:0000313" key="6">
    <source>
        <dbReference type="Proteomes" id="UP001628192"/>
    </source>
</evidence>
<evidence type="ECO:0000259" key="4">
    <source>
        <dbReference type="Pfam" id="PF17289"/>
    </source>
</evidence>
<dbReference type="Pfam" id="PF17289">
    <property type="entry name" value="Terminase_6C"/>
    <property type="match status" value="1"/>
</dbReference>
<dbReference type="Gene3D" id="3.40.50.300">
    <property type="entry name" value="P-loop containing nucleotide triphosphate hydrolases"/>
    <property type="match status" value="1"/>
</dbReference>
<feature type="domain" description="Terminase large subunit gp17-like C-terminal" evidence="4">
    <location>
        <begin position="474"/>
        <end position="631"/>
    </location>
</feature>
<keyword evidence="1" id="KW-1188">Viral release from host cell</keyword>